<reference evidence="1 2" key="1">
    <citation type="submission" date="2018-12" db="EMBL/GenBank/DDBJ databases">
        <authorList>
            <person name="Li S."/>
            <person name="Yang R."/>
            <person name="Chen G."/>
            <person name="Zou L."/>
            <person name="Zhang C."/>
            <person name="Chen Y."/>
            <person name="Liu Z."/>
            <person name="Li Y."/>
            <person name="Yan Y."/>
            <person name="Huang M."/>
            <person name="Chen T."/>
        </authorList>
    </citation>
    <scope>NUCLEOTIDE SEQUENCE [LARGE SCALE GENOMIC DNA]</scope>
    <source>
        <strain evidence="1 2">1257</strain>
    </source>
</reference>
<sequence>MPVQVDQALARLEESRLRRGKVVPHVKDRLTTQAPIEAPLGAIEKNCENREFFLADMFDLPLKCDGHSLQAPIFSLSTKPDRNVWEWRSKDEKSYIKVVPSVLGRATQHDKDILIFVISQLVEGRNRGRADARNRTVRFRAYDLLVATNRQTSGDGYRRLREALERLSCTKIMTNIQSGGQRFREGFGLIDRWRIVEQSAHDTRMVAIEITLSKWLFSAVRSLEVLTLDPAYFELRSPLARRLYEIARKHCGYKGQWSIGLELLRGRVGSHSQLRDFRRQVRAIQAENGLPGYRLELGEKDRVTFFNLSKIKLGHEAS</sequence>
<organism evidence="1 2">
    <name type="scientific">Pseudomonas entomophila</name>
    <dbReference type="NCBI Taxonomy" id="312306"/>
    <lineage>
        <taxon>Bacteria</taxon>
        <taxon>Pseudomonadati</taxon>
        <taxon>Pseudomonadota</taxon>
        <taxon>Gammaproteobacteria</taxon>
        <taxon>Pseudomonadales</taxon>
        <taxon>Pseudomonadaceae</taxon>
        <taxon>Pseudomonas</taxon>
    </lineage>
</organism>
<protein>
    <submittedName>
        <fullName evidence="1">RepB family plasmid replication initiator protein</fullName>
    </submittedName>
</protein>
<dbReference type="EMBL" id="CP034338">
    <property type="protein sequence ID" value="AZL66614.1"/>
    <property type="molecule type" value="Genomic_DNA"/>
</dbReference>
<proteinExistence type="predicted"/>
<dbReference type="OrthoDB" id="581589at2"/>
<evidence type="ECO:0000313" key="1">
    <source>
        <dbReference type="EMBL" id="AZL66614.1"/>
    </source>
</evidence>
<dbReference type="Pfam" id="PF10134">
    <property type="entry name" value="RPA"/>
    <property type="match status" value="1"/>
</dbReference>
<dbReference type="InterPro" id="IPR018777">
    <property type="entry name" value="Replication_initiator_prot_A"/>
</dbReference>
<dbReference type="Proteomes" id="UP000268230">
    <property type="component" value="Chromosome"/>
</dbReference>
<dbReference type="KEGG" id="pory:EJA05_02135"/>
<evidence type="ECO:0000313" key="2">
    <source>
        <dbReference type="Proteomes" id="UP000268230"/>
    </source>
</evidence>
<name>A0A3Q8TXX3_9PSED</name>
<dbReference type="AlphaFoldDB" id="A0A3Q8TXX3"/>
<accession>A0A3Q8TXX3</accession>
<gene>
    <name evidence="1" type="ORF">EJA05_02135</name>
</gene>